<reference evidence="1" key="1">
    <citation type="submission" date="2020-10" db="EMBL/GenBank/DDBJ databases">
        <authorList>
            <person name="Abbas A."/>
            <person name="Razzaq R."/>
            <person name="Waqas M."/>
            <person name="Abbas N."/>
            <person name="Nielsen T.K."/>
            <person name="Hansen L.H."/>
            <person name="Hussain S."/>
            <person name="Shahid M."/>
        </authorList>
    </citation>
    <scope>NUCLEOTIDE SEQUENCE</scope>
    <source>
        <strain evidence="1">S14</strain>
    </source>
</reference>
<protein>
    <submittedName>
        <fullName evidence="1">Uncharacterized protein</fullName>
    </submittedName>
</protein>
<sequence>MSESAAAELEPAGDKAAAGVRRGLIIGNSYAIALKDGLEDSDLPCREDFSFLCAPGSELAITVADGRIVPTSERAMTFMARGLSDGDMPLDDYDIFVLAGLGVGGSQCSRVYRSWRLAAHADERHSPISRAVLRAALGGLLRQTISYRIAAQIRAHTDKPIVIVPQPNPIARIKTVEPTTDRLRENFDRWGLFFDEAVAEELYSAFLDAARGAFGEIPAAFMEQPPSTRSGFFTRDEYQMKLRTTYDRSLQVPNTTEDVTHMNADFGRPTMETLWADVGGAG</sequence>
<gene>
    <name evidence="1" type="ORF">IHQ68_06435</name>
</gene>
<comment type="caution">
    <text evidence="1">The sequence shown here is derived from an EMBL/GenBank/DDBJ whole genome shotgun (WGS) entry which is preliminary data.</text>
</comment>
<organism evidence="1 2">
    <name type="scientific">Chelatococcus sambhunathii</name>
    <dbReference type="NCBI Taxonomy" id="363953"/>
    <lineage>
        <taxon>Bacteria</taxon>
        <taxon>Pseudomonadati</taxon>
        <taxon>Pseudomonadota</taxon>
        <taxon>Alphaproteobacteria</taxon>
        <taxon>Hyphomicrobiales</taxon>
        <taxon>Chelatococcaceae</taxon>
        <taxon>Chelatococcus</taxon>
    </lineage>
</organism>
<dbReference type="Proteomes" id="UP001181622">
    <property type="component" value="Unassembled WGS sequence"/>
</dbReference>
<dbReference type="EMBL" id="JADBEO010000010">
    <property type="protein sequence ID" value="MDR4306253.1"/>
    <property type="molecule type" value="Genomic_DNA"/>
</dbReference>
<keyword evidence="2" id="KW-1185">Reference proteome</keyword>
<evidence type="ECO:0000313" key="1">
    <source>
        <dbReference type="EMBL" id="MDR4306253.1"/>
    </source>
</evidence>
<proteinExistence type="predicted"/>
<evidence type="ECO:0000313" key="2">
    <source>
        <dbReference type="Proteomes" id="UP001181622"/>
    </source>
</evidence>
<name>A0ABU1DDY4_9HYPH</name>
<accession>A0ABU1DDY4</accession>
<dbReference type="RefSeq" id="WP_309389983.1">
    <property type="nucleotide sequence ID" value="NZ_JADBEO010000010.1"/>
</dbReference>